<reference evidence="2" key="1">
    <citation type="submission" date="2020-05" db="UniProtKB">
        <authorList>
            <consortium name="EnsemblMetazoa"/>
        </authorList>
    </citation>
    <scope>IDENTIFICATION</scope>
    <source>
        <strain evidence="2">BB02</strain>
    </source>
</reference>
<feature type="signal peptide" evidence="1">
    <location>
        <begin position="1"/>
        <end position="18"/>
    </location>
</feature>
<dbReference type="VEuPathDB" id="VectorBase:BGLAX_031979"/>
<dbReference type="KEGG" id="bgt:106076525"/>
<dbReference type="AlphaFoldDB" id="A0A2C9LY89"/>
<keyword evidence="1" id="KW-0732">Signal</keyword>
<feature type="chain" id="PRO_5012519335" evidence="1">
    <location>
        <begin position="19"/>
        <end position="236"/>
    </location>
</feature>
<evidence type="ECO:0000313" key="2">
    <source>
        <dbReference type="EnsemblMetazoa" id="BGLB036369-PA"/>
    </source>
</evidence>
<dbReference type="EnsemblMetazoa" id="BGLB036369-RA">
    <property type="protein sequence ID" value="BGLB036369-PA"/>
    <property type="gene ID" value="BGLB036369"/>
</dbReference>
<organism evidence="2 3">
    <name type="scientific">Biomphalaria glabrata</name>
    <name type="common">Bloodfluke planorb</name>
    <name type="synonym">Freshwater snail</name>
    <dbReference type="NCBI Taxonomy" id="6526"/>
    <lineage>
        <taxon>Eukaryota</taxon>
        <taxon>Metazoa</taxon>
        <taxon>Spiralia</taxon>
        <taxon>Lophotrochozoa</taxon>
        <taxon>Mollusca</taxon>
        <taxon>Gastropoda</taxon>
        <taxon>Heterobranchia</taxon>
        <taxon>Euthyneura</taxon>
        <taxon>Panpulmonata</taxon>
        <taxon>Hygrophila</taxon>
        <taxon>Lymnaeoidea</taxon>
        <taxon>Planorbidae</taxon>
        <taxon>Biomphalaria</taxon>
    </lineage>
</organism>
<name>A0A2C9LY89_BIOGL</name>
<evidence type="ECO:0000313" key="3">
    <source>
        <dbReference type="Proteomes" id="UP000076420"/>
    </source>
</evidence>
<protein>
    <submittedName>
        <fullName evidence="2">Uncharacterized protein</fullName>
    </submittedName>
</protein>
<dbReference type="VEuPathDB" id="VectorBase:BGLB036369"/>
<evidence type="ECO:0000256" key="1">
    <source>
        <dbReference type="SAM" id="SignalP"/>
    </source>
</evidence>
<sequence length="236" mass="25601">MIVIIFLVTSVLLCDAQAQVGISFKVETYTVQFNETAFQRFLKCLCATTFGCEVHYINTSNVLTFNGVLQTTLSNSSVKFYDAFVCNDPVIPSNFFSCTKVIIGQNPLPINSGDKCLTIKYDNYTKCFTNGLALFWSYNYFETVITSPDIKRNNNCAEVVTVSTSVMSSTLLPQATSTPELLPGSSQFTTITSDPSVVNVQSTIGPETLHTTVAYSTSTATLDSSAGTLAPSIVDT</sequence>
<gene>
    <name evidence="2" type="primary">106076525</name>
</gene>
<proteinExistence type="predicted"/>
<accession>A0A2C9LY89</accession>
<dbReference type="Proteomes" id="UP000076420">
    <property type="component" value="Unassembled WGS sequence"/>
</dbReference>